<dbReference type="PANTHER" id="PTHR10183">
    <property type="entry name" value="CALPAIN"/>
    <property type="match status" value="1"/>
</dbReference>
<evidence type="ECO:0000256" key="5">
    <source>
        <dbReference type="PIRSR" id="PIRSR622684-1"/>
    </source>
</evidence>
<sequence>MATAKFDTDQGTYDELKSRCVQDGILFEDDAFPAVEKSIYFSRFVSTHVRWKRPKEICEHPQFIVDGVGRFDMDQGELGNCWFVAAAVTLATKPNLLHRVVPADQSFHKDYAGIFRFFFWRFGRWQEVVIDDRLPAMYGKFLLFARNRQQPNEFWCALLEKAYAKLHGSYQALRSGKIQDALVDFTGGASQVIDWGDGVSIPRRLFRLMMRLSKTNSLMGCSITSSASKEKQLSSGLYEGHAYSITGLVKFNYRGRKMRLLRLRNPWGKNEWTGDWSDRSELWKNVSDKDKSTMELKVENDGEFWMSFEDWKKHFRELQICYLTPESSVIDYRRKCWQMDAKHGEWVPGVSAGGRWKNPNEGMYWSNPQYHVTLHDPDDNADDNTSTLIVSLIQKDKCDMKKIAQFPKKNKNIGYDIFKVKDDVPALLDGDTYGARALLLEHRMDKHSRYREVCHRYSLEPGRYCVIPATDEPNEAASFYLRAVTETVAELCEIDETSGPFQEMKDSSNLLAELFAKFSGSDEVLDARELKQILNTVFKGTEFSKEECRTFVSLWDKSRCGVLEYREFRELCDKLSEWQKEFFQYSDGPTGCILVKQLRKCFKAIGLGISRKSWAVIAGRYGGKQKRMNFDDFAVCAAKIFNIHGELFSNG</sequence>
<dbReference type="GO" id="GO:0006508">
    <property type="term" value="P:proteolysis"/>
    <property type="evidence" value="ECO:0007669"/>
    <property type="project" value="UniProtKB-KW"/>
</dbReference>
<dbReference type="Gene3D" id="3.90.70.10">
    <property type="entry name" value="Cysteine proteinases"/>
    <property type="match status" value="1"/>
</dbReference>
<dbReference type="Gene3D" id="2.60.120.380">
    <property type="match status" value="1"/>
</dbReference>
<dbReference type="InterPro" id="IPR038765">
    <property type="entry name" value="Papain-like_cys_pep_sf"/>
</dbReference>
<dbReference type="SUPFAM" id="SSF47473">
    <property type="entry name" value="EF-hand"/>
    <property type="match status" value="1"/>
</dbReference>
<comment type="caution">
    <text evidence="8">The sequence shown here is derived from an EMBL/GenBank/DDBJ whole genome shotgun (WGS) entry which is preliminary data.</text>
</comment>
<dbReference type="InterPro" id="IPR001300">
    <property type="entry name" value="Peptidase_C2_calpain_cat"/>
</dbReference>
<dbReference type="PANTHER" id="PTHR10183:SF433">
    <property type="entry name" value="CALPAIN-A-RELATED"/>
    <property type="match status" value="1"/>
</dbReference>
<proteinExistence type="inferred from homology"/>
<dbReference type="Pfam" id="PF01067">
    <property type="entry name" value="Calpain_III"/>
    <property type="match status" value="1"/>
</dbReference>
<keyword evidence="3 6" id="KW-0378">Hydrolase</keyword>
<evidence type="ECO:0000313" key="9">
    <source>
        <dbReference type="Proteomes" id="UP001209878"/>
    </source>
</evidence>
<dbReference type="AlphaFoldDB" id="A0AAD9UHC3"/>
<dbReference type="SUPFAM" id="SSF54001">
    <property type="entry name" value="Cysteine proteinases"/>
    <property type="match status" value="1"/>
</dbReference>
<evidence type="ECO:0000313" key="8">
    <source>
        <dbReference type="EMBL" id="KAK2189237.1"/>
    </source>
</evidence>
<dbReference type="InterPro" id="IPR022684">
    <property type="entry name" value="Calpain_cysteine_protease"/>
</dbReference>
<gene>
    <name evidence="8" type="ORF">NP493_113g04032</name>
</gene>
<keyword evidence="4 6" id="KW-0788">Thiol protease</keyword>
<reference evidence="8" key="1">
    <citation type="journal article" date="2023" name="Mol. Biol. Evol.">
        <title>Third-Generation Sequencing Reveals the Adaptive Role of the Epigenome in Three Deep-Sea Polychaetes.</title>
        <authorList>
            <person name="Perez M."/>
            <person name="Aroh O."/>
            <person name="Sun Y."/>
            <person name="Lan Y."/>
            <person name="Juniper S.K."/>
            <person name="Young C.R."/>
            <person name="Angers B."/>
            <person name="Qian P.Y."/>
        </authorList>
    </citation>
    <scope>NUCLEOTIDE SEQUENCE</scope>
    <source>
        <strain evidence="8">R07B-5</strain>
    </source>
</reference>
<dbReference type="PROSITE" id="PS50203">
    <property type="entry name" value="CALPAIN_CAT"/>
    <property type="match status" value="1"/>
</dbReference>
<feature type="active site" evidence="5 6">
    <location>
        <position position="241"/>
    </location>
</feature>
<dbReference type="SUPFAM" id="SSF49758">
    <property type="entry name" value="Calpain large subunit, middle domain (domain III)"/>
    <property type="match status" value="1"/>
</dbReference>
<dbReference type="InterPro" id="IPR011992">
    <property type="entry name" value="EF-hand-dom_pair"/>
</dbReference>
<dbReference type="PROSITE" id="PS00139">
    <property type="entry name" value="THIOL_PROTEASE_CYS"/>
    <property type="match status" value="1"/>
</dbReference>
<keyword evidence="2 6" id="KW-0645">Protease</keyword>
<protein>
    <recommendedName>
        <fullName evidence="7">Calpain catalytic domain-containing protein</fullName>
    </recommendedName>
</protein>
<dbReference type="EMBL" id="JAODUO010000112">
    <property type="protein sequence ID" value="KAK2189237.1"/>
    <property type="molecule type" value="Genomic_DNA"/>
</dbReference>
<evidence type="ECO:0000256" key="2">
    <source>
        <dbReference type="ARBA" id="ARBA00022670"/>
    </source>
</evidence>
<dbReference type="Pfam" id="PF00648">
    <property type="entry name" value="Peptidase_C2"/>
    <property type="match status" value="1"/>
</dbReference>
<dbReference type="Gene3D" id="1.10.238.10">
    <property type="entry name" value="EF-hand"/>
    <property type="match status" value="1"/>
</dbReference>
<evidence type="ECO:0000256" key="6">
    <source>
        <dbReference type="PROSITE-ProRule" id="PRU00239"/>
    </source>
</evidence>
<dbReference type="GO" id="GO:0005737">
    <property type="term" value="C:cytoplasm"/>
    <property type="evidence" value="ECO:0007669"/>
    <property type="project" value="TreeGrafter"/>
</dbReference>
<organism evidence="8 9">
    <name type="scientific">Ridgeia piscesae</name>
    <name type="common">Tubeworm</name>
    <dbReference type="NCBI Taxonomy" id="27915"/>
    <lineage>
        <taxon>Eukaryota</taxon>
        <taxon>Metazoa</taxon>
        <taxon>Spiralia</taxon>
        <taxon>Lophotrochozoa</taxon>
        <taxon>Annelida</taxon>
        <taxon>Polychaeta</taxon>
        <taxon>Sedentaria</taxon>
        <taxon>Canalipalpata</taxon>
        <taxon>Sabellida</taxon>
        <taxon>Siboglinidae</taxon>
        <taxon>Ridgeia</taxon>
    </lineage>
</organism>
<dbReference type="FunFam" id="3.90.70.10:FF:000001">
    <property type="entry name" value="Calpain-1 catalytic subunit"/>
    <property type="match status" value="1"/>
</dbReference>
<dbReference type="PRINTS" id="PR00704">
    <property type="entry name" value="CALPAIN"/>
</dbReference>
<dbReference type="GO" id="GO:0004198">
    <property type="term" value="F:calcium-dependent cysteine-type endopeptidase activity"/>
    <property type="evidence" value="ECO:0007669"/>
    <property type="project" value="InterPro"/>
</dbReference>
<comment type="similarity">
    <text evidence="1">Belongs to the peptidase C2 family.</text>
</comment>
<dbReference type="InterPro" id="IPR000169">
    <property type="entry name" value="Pept_cys_AS"/>
</dbReference>
<accession>A0AAD9UHC3</accession>
<dbReference type="InterPro" id="IPR036213">
    <property type="entry name" value="Calpain_III_sf"/>
</dbReference>
<dbReference type="SMART" id="SM00720">
    <property type="entry name" value="calpain_III"/>
    <property type="match status" value="1"/>
</dbReference>
<evidence type="ECO:0000256" key="4">
    <source>
        <dbReference type="ARBA" id="ARBA00022807"/>
    </source>
</evidence>
<evidence type="ECO:0000259" key="7">
    <source>
        <dbReference type="PROSITE" id="PS50203"/>
    </source>
</evidence>
<feature type="active site" evidence="5 6">
    <location>
        <position position="81"/>
    </location>
</feature>
<dbReference type="InterPro" id="IPR022682">
    <property type="entry name" value="Calpain_domain_III"/>
</dbReference>
<evidence type="ECO:0000256" key="3">
    <source>
        <dbReference type="ARBA" id="ARBA00022801"/>
    </source>
</evidence>
<evidence type="ECO:0000256" key="1">
    <source>
        <dbReference type="ARBA" id="ARBA00007623"/>
    </source>
</evidence>
<name>A0AAD9UHC3_RIDPI</name>
<feature type="domain" description="Calpain catalytic" evidence="7">
    <location>
        <begin position="26"/>
        <end position="324"/>
    </location>
</feature>
<dbReference type="InterPro" id="IPR022683">
    <property type="entry name" value="Calpain_III"/>
</dbReference>
<keyword evidence="9" id="KW-1185">Reference proteome</keyword>
<dbReference type="CDD" id="cd00044">
    <property type="entry name" value="CysPc"/>
    <property type="match status" value="1"/>
</dbReference>
<dbReference type="SMART" id="SM00230">
    <property type="entry name" value="CysPc"/>
    <property type="match status" value="1"/>
</dbReference>
<dbReference type="Proteomes" id="UP001209878">
    <property type="component" value="Unassembled WGS sequence"/>
</dbReference>
<feature type="active site" evidence="5 6">
    <location>
        <position position="265"/>
    </location>
</feature>